<accession>A0A3N4IFE3</accession>
<gene>
    <name evidence="2" type="ORF">BJ508DRAFT_362603</name>
</gene>
<evidence type="ECO:0000313" key="3">
    <source>
        <dbReference type="Proteomes" id="UP000275078"/>
    </source>
</evidence>
<dbReference type="EMBL" id="ML119688">
    <property type="protein sequence ID" value="RPA80414.1"/>
    <property type="molecule type" value="Genomic_DNA"/>
</dbReference>
<protein>
    <recommendedName>
        <fullName evidence="1">F-box domain-containing protein</fullName>
    </recommendedName>
</protein>
<dbReference type="InterPro" id="IPR001810">
    <property type="entry name" value="F-box_dom"/>
</dbReference>
<name>A0A3N4IFE3_ASCIM</name>
<proteinExistence type="predicted"/>
<keyword evidence="3" id="KW-1185">Reference proteome</keyword>
<dbReference type="Proteomes" id="UP000275078">
    <property type="component" value="Unassembled WGS sequence"/>
</dbReference>
<dbReference type="PROSITE" id="PS50181">
    <property type="entry name" value="FBOX"/>
    <property type="match status" value="1"/>
</dbReference>
<dbReference type="InterPro" id="IPR036047">
    <property type="entry name" value="F-box-like_dom_sf"/>
</dbReference>
<organism evidence="2 3">
    <name type="scientific">Ascobolus immersus RN42</name>
    <dbReference type="NCBI Taxonomy" id="1160509"/>
    <lineage>
        <taxon>Eukaryota</taxon>
        <taxon>Fungi</taxon>
        <taxon>Dikarya</taxon>
        <taxon>Ascomycota</taxon>
        <taxon>Pezizomycotina</taxon>
        <taxon>Pezizomycetes</taxon>
        <taxon>Pezizales</taxon>
        <taxon>Ascobolaceae</taxon>
        <taxon>Ascobolus</taxon>
    </lineage>
</organism>
<dbReference type="AlphaFoldDB" id="A0A3N4IFE3"/>
<evidence type="ECO:0000313" key="2">
    <source>
        <dbReference type="EMBL" id="RPA80414.1"/>
    </source>
</evidence>
<dbReference type="SUPFAM" id="SSF81383">
    <property type="entry name" value="F-box domain"/>
    <property type="match status" value="1"/>
</dbReference>
<reference evidence="2 3" key="1">
    <citation type="journal article" date="2018" name="Nat. Ecol. Evol.">
        <title>Pezizomycetes genomes reveal the molecular basis of ectomycorrhizal truffle lifestyle.</title>
        <authorList>
            <person name="Murat C."/>
            <person name="Payen T."/>
            <person name="Noel B."/>
            <person name="Kuo A."/>
            <person name="Morin E."/>
            <person name="Chen J."/>
            <person name="Kohler A."/>
            <person name="Krizsan K."/>
            <person name="Balestrini R."/>
            <person name="Da Silva C."/>
            <person name="Montanini B."/>
            <person name="Hainaut M."/>
            <person name="Levati E."/>
            <person name="Barry K.W."/>
            <person name="Belfiori B."/>
            <person name="Cichocki N."/>
            <person name="Clum A."/>
            <person name="Dockter R.B."/>
            <person name="Fauchery L."/>
            <person name="Guy J."/>
            <person name="Iotti M."/>
            <person name="Le Tacon F."/>
            <person name="Lindquist E.A."/>
            <person name="Lipzen A."/>
            <person name="Malagnac F."/>
            <person name="Mello A."/>
            <person name="Molinier V."/>
            <person name="Miyauchi S."/>
            <person name="Poulain J."/>
            <person name="Riccioni C."/>
            <person name="Rubini A."/>
            <person name="Sitrit Y."/>
            <person name="Splivallo R."/>
            <person name="Traeger S."/>
            <person name="Wang M."/>
            <person name="Zifcakova L."/>
            <person name="Wipf D."/>
            <person name="Zambonelli A."/>
            <person name="Paolocci F."/>
            <person name="Nowrousian M."/>
            <person name="Ottonello S."/>
            <person name="Baldrian P."/>
            <person name="Spatafora J.W."/>
            <person name="Henrissat B."/>
            <person name="Nagy L.G."/>
            <person name="Aury J.M."/>
            <person name="Wincker P."/>
            <person name="Grigoriev I.V."/>
            <person name="Bonfante P."/>
            <person name="Martin F.M."/>
        </authorList>
    </citation>
    <scope>NUCLEOTIDE SEQUENCE [LARGE SCALE GENOMIC DNA]</scope>
    <source>
        <strain evidence="2 3">RN42</strain>
    </source>
</reference>
<feature type="domain" description="F-box" evidence="1">
    <location>
        <begin position="131"/>
        <end position="178"/>
    </location>
</feature>
<sequence length="268" mass="30414">MSPTTLEDAATARSVGAVPAKSTRSLLNLPLEIRLEIYKQCSAFTLLQLLQSTGSIGYEISQHPSIYKSSLGYASQQGLEIKPASALRISNIHRLEGQDELDLFIRLYPPPASHGTEKEDRWLYLSDTDNPTSLLEVPIELRFEIYSHCSTFTLLQLSQTSRTLYYEIQQRPTIFKATFGYRPNNNADLPAVLCTMRVSYLESWEEVELFLKFCPKPKEQLFMDINTLFCCYECPKVGISTSPGQQPTRVLFDRCMKCEYGRGGARLK</sequence>
<evidence type="ECO:0000259" key="1">
    <source>
        <dbReference type="PROSITE" id="PS50181"/>
    </source>
</evidence>
<dbReference type="Pfam" id="PF00646">
    <property type="entry name" value="F-box"/>
    <property type="match status" value="1"/>
</dbReference>